<comment type="caution">
    <text evidence="2">The sequence shown here is derived from an EMBL/GenBank/DDBJ whole genome shotgun (WGS) entry which is preliminary data.</text>
</comment>
<evidence type="ECO:0000313" key="2">
    <source>
        <dbReference type="EMBL" id="KAK3893197.1"/>
    </source>
</evidence>
<dbReference type="EMBL" id="JAWQEG010000219">
    <property type="protein sequence ID" value="KAK3893197.1"/>
    <property type="molecule type" value="Genomic_DNA"/>
</dbReference>
<feature type="region of interest" description="Disordered" evidence="1">
    <location>
        <begin position="56"/>
        <end position="84"/>
    </location>
</feature>
<organism evidence="2 3">
    <name type="scientific">Petrolisthes cinctipes</name>
    <name type="common">Flat porcelain crab</name>
    <dbReference type="NCBI Taxonomy" id="88211"/>
    <lineage>
        <taxon>Eukaryota</taxon>
        <taxon>Metazoa</taxon>
        <taxon>Ecdysozoa</taxon>
        <taxon>Arthropoda</taxon>
        <taxon>Crustacea</taxon>
        <taxon>Multicrustacea</taxon>
        <taxon>Malacostraca</taxon>
        <taxon>Eumalacostraca</taxon>
        <taxon>Eucarida</taxon>
        <taxon>Decapoda</taxon>
        <taxon>Pleocyemata</taxon>
        <taxon>Anomura</taxon>
        <taxon>Galatheoidea</taxon>
        <taxon>Porcellanidae</taxon>
        <taxon>Petrolisthes</taxon>
    </lineage>
</organism>
<evidence type="ECO:0000313" key="3">
    <source>
        <dbReference type="Proteomes" id="UP001286313"/>
    </source>
</evidence>
<keyword evidence="3" id="KW-1185">Reference proteome</keyword>
<accession>A0AAE1L2Y0</accession>
<feature type="compositionally biased region" description="Polar residues" evidence="1">
    <location>
        <begin position="66"/>
        <end position="76"/>
    </location>
</feature>
<name>A0AAE1L2Y0_PETCI</name>
<dbReference type="Proteomes" id="UP001286313">
    <property type="component" value="Unassembled WGS sequence"/>
</dbReference>
<proteinExistence type="predicted"/>
<sequence length="161" mass="18320">MNENMHTVEVMNMVMLQLLLKCNNHHQGHIMINTLQARNLYTSAGVQQNYDNAHHRAEQHMDSAARSVTSERSSPTKPYPSRPRTRNANLLSAVLCLVKELDYTSLEVVEMAVRLASHERFFATRSNIRTACDVVVWQYTRTLSTVRAVISSRGQRLNGPI</sequence>
<dbReference type="AlphaFoldDB" id="A0AAE1L2Y0"/>
<gene>
    <name evidence="2" type="ORF">Pcinc_002953</name>
</gene>
<protein>
    <submittedName>
        <fullName evidence="2">Uncharacterized protein</fullName>
    </submittedName>
</protein>
<reference evidence="2" key="1">
    <citation type="submission" date="2023-10" db="EMBL/GenBank/DDBJ databases">
        <title>Genome assemblies of two species of porcelain crab, Petrolisthes cinctipes and Petrolisthes manimaculis (Anomura: Porcellanidae).</title>
        <authorList>
            <person name="Angst P."/>
        </authorList>
    </citation>
    <scope>NUCLEOTIDE SEQUENCE</scope>
    <source>
        <strain evidence="2">PB745_01</strain>
        <tissue evidence="2">Gill</tissue>
    </source>
</reference>
<evidence type="ECO:0000256" key="1">
    <source>
        <dbReference type="SAM" id="MobiDB-lite"/>
    </source>
</evidence>